<dbReference type="Pfam" id="PF07520">
    <property type="entry name" value="SrfB"/>
    <property type="match status" value="1"/>
</dbReference>
<dbReference type="RefSeq" id="WP_126532717.1">
    <property type="nucleotide sequence ID" value="NZ_LR134493.1"/>
</dbReference>
<evidence type="ECO:0000313" key="1">
    <source>
        <dbReference type="EMBL" id="VEI70542.1"/>
    </source>
</evidence>
<proteinExistence type="predicted"/>
<evidence type="ECO:0000313" key="2">
    <source>
        <dbReference type="Proteomes" id="UP000281904"/>
    </source>
</evidence>
<organism evidence="1 2">
    <name type="scientific">Serratia rubidaea</name>
    <name type="common">Serratia marinorubra</name>
    <dbReference type="NCBI Taxonomy" id="61652"/>
    <lineage>
        <taxon>Bacteria</taxon>
        <taxon>Pseudomonadati</taxon>
        <taxon>Pseudomonadota</taxon>
        <taxon>Gammaproteobacteria</taxon>
        <taxon>Enterobacterales</taxon>
        <taxon>Yersiniaceae</taxon>
        <taxon>Serratia</taxon>
    </lineage>
</organism>
<accession>A0A3S4XCR7</accession>
<sequence>MLATLPHYPAQVTLVQNSGVQFLDFGLPPEETTPALPGAYVRKTANGPLLRLRFDPASGKHLLNHDDGAPPETVRPELRLPFERSLALLAEEWLPLPFFRFSQAGGFLNGPANWARMRFTPLTQPDEDGCLWRITLAFDTQRQETGPPALAPDANDVSAGLAFALAHHSRDLDEFLDQTWVDGWLRDVFRQQAAARERRSENALHGALKTFEYQAHYLNLLTLLGERLRLPTIRLIADGPQAAPVPVDLILDVGNSHTCGIVVEQHAQERDGLKQTYALQLRDFSQPHRLHQAPFDSRLEFAQASFGPENYSFQSGRERAFCWPSLVRVGGEASRLAAQRQGAEGSTGLSSPRRYLWDEQPYSHGWRFNQPQEPMAAAAPLSLLLNDEGQPLYTLPPAQRLPVFSAHYSRSALMTLMLSELLAQTLMQINSVAQRLTQPYGNAPRRLRQIILTLPAAMPKPERELFRRRMGEAVVLVWTALGWQADDAPPQPEIQMEWDEATCGQMVYLYNETQVNFAGDSKAFFAAMARPDHPADQRGAALRIASIDIGGGTSDLSVTQFSLDDGLGHNVKIIPQLLFREGFKLAGDDILLDVIQRYLLPALQQTLERAGVAHSAALMDTLFGNQGRLDGLSTRRQQTTLQLFMPLGRAILQAYEAYDPLDAGAELAATFGELLSQRPTDGVLHFINAEVQRRLGPDAPAFDILHTPLLLPLRDLHAAFLSGQIRIAACLRALCEVVAHYACDVLLLTGRPCRLPGVQALLRHLQPLPAGRMLSLDGYHASQWYPFARHGRIDTPKSTAAVGAMLCLLALDLRLGSFYFKAGDFQPYSTLRYLGMLDARQSLSDANVYYRDIDLDRRDFRLDARAFSLRGPLRLGFRQLDNERWPASPLYSLQIVDAQLARRLAGSAVLQVRLQVADGERFELAAATLDDGETVPLSHLQLRLNTLAAGDGAANHYWIDSGSVFQP</sequence>
<reference evidence="1 2" key="1">
    <citation type="submission" date="2018-12" db="EMBL/GenBank/DDBJ databases">
        <authorList>
            <consortium name="Pathogen Informatics"/>
        </authorList>
    </citation>
    <scope>NUCLEOTIDE SEQUENCE [LARGE SCALE GENOMIC DNA]</scope>
    <source>
        <strain evidence="1 2">NCTC10036</strain>
    </source>
</reference>
<dbReference type="EMBL" id="LR134493">
    <property type="protein sequence ID" value="VEI70542.1"/>
    <property type="molecule type" value="Genomic_DNA"/>
</dbReference>
<dbReference type="InterPro" id="IPR009216">
    <property type="entry name" value="Virulence_factor_SrfB"/>
</dbReference>
<protein>
    <submittedName>
        <fullName evidence="1">Uncharacterized protein conserved in bacteria, putative virulence factor</fullName>
    </submittedName>
</protein>
<dbReference type="Proteomes" id="UP000281904">
    <property type="component" value="Chromosome"/>
</dbReference>
<dbReference type="PIRSF" id="PIRSF034585">
    <property type="entry name" value="SrfB"/>
    <property type="match status" value="1"/>
</dbReference>
<dbReference type="AlphaFoldDB" id="A0A3S4XCR7"/>
<name>A0A3S4XCR7_SERRU</name>
<gene>
    <name evidence="1" type="ORF">NCTC10036_04035</name>
</gene>